<evidence type="ECO:0000256" key="2">
    <source>
        <dbReference type="ARBA" id="ARBA00022475"/>
    </source>
</evidence>
<dbReference type="PANTHER" id="PTHR35007:SF2">
    <property type="entry name" value="PILUS ASSEMBLE PROTEIN"/>
    <property type="match status" value="1"/>
</dbReference>
<name>A0A2T8F773_9ACTN</name>
<dbReference type="GO" id="GO:0005886">
    <property type="term" value="C:plasma membrane"/>
    <property type="evidence" value="ECO:0007669"/>
    <property type="project" value="UniProtKB-SubCell"/>
</dbReference>
<accession>A0A2T8F773</accession>
<dbReference type="Proteomes" id="UP000246018">
    <property type="component" value="Unassembled WGS sequence"/>
</dbReference>
<feature type="transmembrane region" description="Helical" evidence="6">
    <location>
        <begin position="134"/>
        <end position="154"/>
    </location>
</feature>
<reference evidence="8 9" key="1">
    <citation type="submission" date="2018-04" db="EMBL/GenBank/DDBJ databases">
        <title>Genome of Nocardioides gansuensis WSJ-1.</title>
        <authorList>
            <person name="Wu S."/>
            <person name="Wang G."/>
        </authorList>
    </citation>
    <scope>NUCLEOTIDE SEQUENCE [LARGE SCALE GENOMIC DNA]</scope>
    <source>
        <strain evidence="8 9">WSJ-1</strain>
    </source>
</reference>
<evidence type="ECO:0000313" key="8">
    <source>
        <dbReference type="EMBL" id="PVG81517.1"/>
    </source>
</evidence>
<gene>
    <name evidence="8" type="ORF">DDE18_16000</name>
</gene>
<dbReference type="OrthoDB" id="5185234at2"/>
<evidence type="ECO:0000313" key="9">
    <source>
        <dbReference type="Proteomes" id="UP000246018"/>
    </source>
</evidence>
<feature type="transmembrane region" description="Helical" evidence="6">
    <location>
        <begin position="290"/>
        <end position="314"/>
    </location>
</feature>
<dbReference type="RefSeq" id="WP_116573284.1">
    <property type="nucleotide sequence ID" value="NZ_QDGZ01000007.1"/>
</dbReference>
<evidence type="ECO:0000256" key="1">
    <source>
        <dbReference type="ARBA" id="ARBA00004651"/>
    </source>
</evidence>
<dbReference type="EMBL" id="QDGZ01000007">
    <property type="protein sequence ID" value="PVG81517.1"/>
    <property type="molecule type" value="Genomic_DNA"/>
</dbReference>
<evidence type="ECO:0000256" key="3">
    <source>
        <dbReference type="ARBA" id="ARBA00022692"/>
    </source>
</evidence>
<keyword evidence="4 6" id="KW-1133">Transmembrane helix</keyword>
<dbReference type="PANTHER" id="PTHR35007">
    <property type="entry name" value="INTEGRAL MEMBRANE PROTEIN-RELATED"/>
    <property type="match status" value="1"/>
</dbReference>
<feature type="transmembrane region" description="Helical" evidence="6">
    <location>
        <begin position="6"/>
        <end position="27"/>
    </location>
</feature>
<keyword evidence="2" id="KW-1003">Cell membrane</keyword>
<comment type="caution">
    <text evidence="8">The sequence shown here is derived from an EMBL/GenBank/DDBJ whole genome shotgun (WGS) entry which is preliminary data.</text>
</comment>
<evidence type="ECO:0000259" key="7">
    <source>
        <dbReference type="Pfam" id="PF00482"/>
    </source>
</evidence>
<protein>
    <submittedName>
        <fullName evidence="8">Pilus assembly protein TadB</fullName>
    </submittedName>
</protein>
<comment type="subcellular location">
    <subcellularLocation>
        <location evidence="1">Cell membrane</location>
        <topology evidence="1">Multi-pass membrane protein</topology>
    </subcellularLocation>
</comment>
<dbReference type="Pfam" id="PF00482">
    <property type="entry name" value="T2SSF"/>
    <property type="match status" value="1"/>
</dbReference>
<proteinExistence type="predicted"/>
<evidence type="ECO:0000256" key="4">
    <source>
        <dbReference type="ARBA" id="ARBA00022989"/>
    </source>
</evidence>
<sequence>MSPAMWGGVLGASAALGLLLVVARVQVIRRPHLALRVLPYVRDLPQVGRTPSLEVASASMSPASAAVRIFGPFLWAAADGVERVLGGATSVRRRLERAGIDKSVHDFRIEQVTWGLAGFSLCAAWSLFRALTASIGPVVAVLLCLAGFAVGVVLRENWLSSQAAARERQIVVEFPTVAELLALAVAAGESPVSALDRVVRRSGGELSVELGRVLADIRTGQPVALAFDGMAASTGLPLVARFARGISVAIERGTPLADVLHAQAADVREAGRRALIESAARREVLMMVPVVFLVLPITVLFAFFPGVVGLSLVVP</sequence>
<evidence type="ECO:0000256" key="5">
    <source>
        <dbReference type="ARBA" id="ARBA00023136"/>
    </source>
</evidence>
<feature type="transmembrane region" description="Helical" evidence="6">
    <location>
        <begin position="112"/>
        <end position="128"/>
    </location>
</feature>
<keyword evidence="3 6" id="KW-0812">Transmembrane</keyword>
<dbReference type="InterPro" id="IPR018076">
    <property type="entry name" value="T2SS_GspF_dom"/>
</dbReference>
<keyword evidence="5 6" id="KW-0472">Membrane</keyword>
<keyword evidence="9" id="KW-1185">Reference proteome</keyword>
<dbReference type="AlphaFoldDB" id="A0A2T8F773"/>
<feature type="domain" description="Type II secretion system protein GspF" evidence="7">
    <location>
        <begin position="179"/>
        <end position="301"/>
    </location>
</feature>
<evidence type="ECO:0000256" key="6">
    <source>
        <dbReference type="SAM" id="Phobius"/>
    </source>
</evidence>
<organism evidence="8 9">
    <name type="scientific">Nocardioides gansuensis</name>
    <dbReference type="NCBI Taxonomy" id="2138300"/>
    <lineage>
        <taxon>Bacteria</taxon>
        <taxon>Bacillati</taxon>
        <taxon>Actinomycetota</taxon>
        <taxon>Actinomycetes</taxon>
        <taxon>Propionibacteriales</taxon>
        <taxon>Nocardioidaceae</taxon>
        <taxon>Nocardioides</taxon>
    </lineage>
</organism>